<evidence type="ECO:0000256" key="2">
    <source>
        <dbReference type="ARBA" id="ARBA00022553"/>
    </source>
</evidence>
<feature type="region of interest" description="Disordered" evidence="3">
    <location>
        <begin position="409"/>
        <end position="435"/>
    </location>
</feature>
<evidence type="ECO:0000313" key="6">
    <source>
        <dbReference type="Proteomes" id="UP001148018"/>
    </source>
</evidence>
<feature type="region of interest" description="Disordered" evidence="3">
    <location>
        <begin position="349"/>
        <end position="385"/>
    </location>
</feature>
<dbReference type="AlphaFoldDB" id="A0A9Q0E4X5"/>
<evidence type="ECO:0000259" key="4">
    <source>
        <dbReference type="Pfam" id="PF14909"/>
    </source>
</evidence>
<evidence type="ECO:0000256" key="3">
    <source>
        <dbReference type="SAM" id="MobiDB-lite"/>
    </source>
</evidence>
<name>A0A9Q0E4X5_9TELE</name>
<evidence type="ECO:0000313" key="5">
    <source>
        <dbReference type="EMBL" id="KAJ3599386.1"/>
    </source>
</evidence>
<feature type="compositionally biased region" description="Basic and acidic residues" evidence="3">
    <location>
        <begin position="198"/>
        <end position="209"/>
    </location>
</feature>
<dbReference type="InterPro" id="IPR042769">
    <property type="entry name" value="SPATA6_fam"/>
</dbReference>
<keyword evidence="2" id="KW-0597">Phosphoprotein</keyword>
<sequence length="485" mass="52914">MKALIPVKLPSSTKSYQKVVKCTVYLDIHAITCPGALLAQSEEVYLSVCVMGQYRKTHCAPPAFPLLFNHKMVFVRTFPGVVDPADVSEQLESDTSTFELIQTVPPEGEILATVEEGTRDFVFPGPRLTSRGKAPERQILMRKSSSFPGTAPIVVEFATTAVVEEIDGAGGQPTTPDTALHHAAAPPNRIRQALGARAAERQRGSEPRRFTPRWSRRSPYKTASPPLHSKSPLCSAPTMQHSNGDHRNHSPSETDKEKVAHSVWSSGPSPPCQRGRGEPPSPEVSGYRRPTVASASHALSPYTHRRMCELSEDAWARLAHLRLGPHHFKKHTESQPPFLVPCCSDVSVSESPSQRVSTPRASSLHRSGSARLTADHPDSSLLGSYRPKLAKSLPCSTRTGLSPGVQRRWRGEEGETVTPVGAARSIPGAPSSRSPVDLEHLSLGERSHAGLHRPPSHWEQIHSRVQRILRTHGASPPQHLVVSDP</sequence>
<dbReference type="GO" id="GO:0120212">
    <property type="term" value="C:sperm head-tail coupling apparatus"/>
    <property type="evidence" value="ECO:0007669"/>
    <property type="project" value="InterPro"/>
</dbReference>
<keyword evidence="6" id="KW-1185">Reference proteome</keyword>
<dbReference type="PANTHER" id="PTHR16435">
    <property type="entry name" value="SPERMATOGENESIS-ASSOCIATED PROTEIN 6 SPATA6"/>
    <property type="match status" value="1"/>
</dbReference>
<feature type="region of interest" description="Disordered" evidence="3">
    <location>
        <begin position="195"/>
        <end position="289"/>
    </location>
</feature>
<feature type="compositionally biased region" description="Basic and acidic residues" evidence="3">
    <location>
        <begin position="243"/>
        <end position="260"/>
    </location>
</feature>
<dbReference type="GO" id="GO:0007283">
    <property type="term" value="P:spermatogenesis"/>
    <property type="evidence" value="ECO:0007669"/>
    <property type="project" value="InterPro"/>
</dbReference>
<dbReference type="PANTHER" id="PTHR16435:SF3">
    <property type="entry name" value="SPERMATOGENESIS-ASSOCIATED PROTEIN 6"/>
    <property type="match status" value="1"/>
</dbReference>
<organism evidence="5 6">
    <name type="scientific">Muraenolepis orangiensis</name>
    <name type="common">Patagonian moray cod</name>
    <dbReference type="NCBI Taxonomy" id="630683"/>
    <lineage>
        <taxon>Eukaryota</taxon>
        <taxon>Metazoa</taxon>
        <taxon>Chordata</taxon>
        <taxon>Craniata</taxon>
        <taxon>Vertebrata</taxon>
        <taxon>Euteleostomi</taxon>
        <taxon>Actinopterygii</taxon>
        <taxon>Neopterygii</taxon>
        <taxon>Teleostei</taxon>
        <taxon>Neoteleostei</taxon>
        <taxon>Acanthomorphata</taxon>
        <taxon>Zeiogadaria</taxon>
        <taxon>Gadariae</taxon>
        <taxon>Gadiformes</taxon>
        <taxon>Muraenolepidoidei</taxon>
        <taxon>Muraenolepididae</taxon>
        <taxon>Muraenolepis</taxon>
    </lineage>
</organism>
<comment type="caution">
    <text evidence="5">The sequence shown here is derived from an EMBL/GenBank/DDBJ whole genome shotgun (WGS) entry which is preliminary data.</text>
</comment>
<comment type="similarity">
    <text evidence="1">Belongs to the SPATA6 family.</text>
</comment>
<accession>A0A9Q0E4X5</accession>
<dbReference type="EMBL" id="JANIIK010000048">
    <property type="protein sequence ID" value="KAJ3599386.1"/>
    <property type="molecule type" value="Genomic_DNA"/>
</dbReference>
<proteinExistence type="inferred from homology"/>
<dbReference type="InterPro" id="IPR032732">
    <property type="entry name" value="SPATA6_N"/>
</dbReference>
<evidence type="ECO:0000256" key="1">
    <source>
        <dbReference type="ARBA" id="ARBA00006215"/>
    </source>
</evidence>
<dbReference type="OrthoDB" id="5963614at2759"/>
<gene>
    <name evidence="5" type="ORF">NHX12_033349</name>
</gene>
<dbReference type="Proteomes" id="UP001148018">
    <property type="component" value="Unassembled WGS sequence"/>
</dbReference>
<dbReference type="GO" id="GO:0032027">
    <property type="term" value="F:myosin light chain binding"/>
    <property type="evidence" value="ECO:0007669"/>
    <property type="project" value="InterPro"/>
</dbReference>
<dbReference type="Pfam" id="PF14909">
    <property type="entry name" value="SPATA6"/>
    <property type="match status" value="1"/>
</dbReference>
<protein>
    <recommendedName>
        <fullName evidence="4">Spermatogenesis-associated protein 6 N-terminal domain-containing protein</fullName>
    </recommendedName>
</protein>
<feature type="compositionally biased region" description="Polar residues" evidence="3">
    <location>
        <begin position="349"/>
        <end position="366"/>
    </location>
</feature>
<feature type="domain" description="Spermatogenesis-associated protein 6 N-terminal" evidence="4">
    <location>
        <begin position="24"/>
        <end position="162"/>
    </location>
</feature>
<feature type="compositionally biased region" description="Basic residues" evidence="3">
    <location>
        <begin position="210"/>
        <end position="219"/>
    </location>
</feature>
<reference evidence="5" key="1">
    <citation type="submission" date="2022-07" db="EMBL/GenBank/DDBJ databases">
        <title>Chromosome-level genome of Muraenolepis orangiensis.</title>
        <authorList>
            <person name="Kim J."/>
        </authorList>
    </citation>
    <scope>NUCLEOTIDE SEQUENCE</scope>
    <source>
        <strain evidence="5">KU_S4_2022</strain>
        <tissue evidence="5">Muscle</tissue>
    </source>
</reference>